<evidence type="ECO:0000313" key="2">
    <source>
        <dbReference type="EMBL" id="AQZ95538.1"/>
    </source>
</evidence>
<dbReference type="AlphaFoldDB" id="A0A1V0B6I2"/>
<keyword evidence="1" id="KW-0175">Coiled coil</keyword>
<protein>
    <recommendedName>
        <fullName evidence="4">DUF3102 domain-containing protein</fullName>
    </recommendedName>
</protein>
<dbReference type="EMBL" id="CP020100">
    <property type="protein sequence ID" value="AQZ95538.1"/>
    <property type="molecule type" value="Genomic_DNA"/>
</dbReference>
<reference evidence="2 3" key="1">
    <citation type="submission" date="2017-03" db="EMBL/GenBank/DDBJ databases">
        <title>Complete genome sequence of the novel DNRA strain Pseudomonas sp. S-6-2 isolated from Chinese polluted river sediment. Journal of Biotechnology.</title>
        <authorList>
            <person name="Li J."/>
            <person name="Xiang F."/>
            <person name="Wang L."/>
            <person name="Xi L."/>
            <person name="Liu J."/>
        </authorList>
    </citation>
    <scope>NUCLEOTIDE SEQUENCE [LARGE SCALE GENOMIC DNA]</scope>
    <source>
        <strain evidence="2 3">S-6-2</strain>
    </source>
</reference>
<proteinExistence type="predicted"/>
<feature type="coiled-coil region" evidence="1">
    <location>
        <begin position="175"/>
        <end position="227"/>
    </location>
</feature>
<dbReference type="KEGG" id="ppha:BVH74_12605"/>
<accession>A0A1V0B6I2</accession>
<dbReference type="Proteomes" id="UP000243488">
    <property type="component" value="Chromosome"/>
</dbReference>
<evidence type="ECO:0000313" key="3">
    <source>
        <dbReference type="Proteomes" id="UP000243488"/>
    </source>
</evidence>
<keyword evidence="3" id="KW-1185">Reference proteome</keyword>
<evidence type="ECO:0008006" key="4">
    <source>
        <dbReference type="Google" id="ProtNLM"/>
    </source>
</evidence>
<organism evidence="2 3">
    <name type="scientific">Halopseudomonas phragmitis</name>
    <dbReference type="NCBI Taxonomy" id="1931241"/>
    <lineage>
        <taxon>Bacteria</taxon>
        <taxon>Pseudomonadati</taxon>
        <taxon>Pseudomonadota</taxon>
        <taxon>Gammaproteobacteria</taxon>
        <taxon>Pseudomonadales</taxon>
        <taxon>Pseudomonadaceae</taxon>
        <taxon>Halopseudomonas</taxon>
    </lineage>
</organism>
<evidence type="ECO:0000256" key="1">
    <source>
        <dbReference type="SAM" id="Coils"/>
    </source>
</evidence>
<name>A0A1V0B6I2_9GAMM</name>
<dbReference type="STRING" id="1931241.BVH74_12605"/>
<sequence length="324" mass="35850">MARTKTPTTEPVDVAPLDEQALNQLQNGGSALVAEHSEERDLVNQLLGQVQMANSFARFADVVSLTRLKHIKETKMYRALAGKKGIDPDGNEIADVGTFDGFCQALGLSRSKVDEDLANLKAFGEQALNQLSALGVGYRELRQFRKLPEDSRSALIEAAKTGNHKAVEYLAEELLARHETEKTELTKALDDAHADYDTQSQVLADNRKELDQVKQELERVKRRIQTMPPAESVKELRLEVTGMAFEAESLLTNKLRIAFETLVNAGAESGHDQRAYLANLLRQIELNILAIREDYDLPDSADPDATDWMAPGALERAQAAIEAN</sequence>
<dbReference type="RefSeq" id="WP_080050406.1">
    <property type="nucleotide sequence ID" value="NZ_CP020100.1"/>
</dbReference>
<gene>
    <name evidence="2" type="ORF">BVH74_12605</name>
</gene>